<name>A0A3A2ZFX8_9EURO</name>
<evidence type="ECO:0000256" key="1">
    <source>
        <dbReference type="SAM" id="MobiDB-lite"/>
    </source>
</evidence>
<organism evidence="2 3">
    <name type="scientific">Aspergillus sclerotialis</name>
    <dbReference type="NCBI Taxonomy" id="2070753"/>
    <lineage>
        <taxon>Eukaryota</taxon>
        <taxon>Fungi</taxon>
        <taxon>Dikarya</taxon>
        <taxon>Ascomycota</taxon>
        <taxon>Pezizomycotina</taxon>
        <taxon>Eurotiomycetes</taxon>
        <taxon>Eurotiomycetidae</taxon>
        <taxon>Eurotiales</taxon>
        <taxon>Aspergillaceae</taxon>
        <taxon>Aspergillus</taxon>
        <taxon>Aspergillus subgen. Polypaecilum</taxon>
    </lineage>
</organism>
<protein>
    <submittedName>
        <fullName evidence="2">Uncharacterized protein</fullName>
    </submittedName>
</protein>
<dbReference type="EMBL" id="MVGC01000247">
    <property type="protein sequence ID" value="RJE21173.1"/>
    <property type="molecule type" value="Genomic_DNA"/>
</dbReference>
<proteinExistence type="predicted"/>
<evidence type="ECO:0000313" key="2">
    <source>
        <dbReference type="EMBL" id="RJE21173.1"/>
    </source>
</evidence>
<feature type="compositionally biased region" description="Basic residues" evidence="1">
    <location>
        <begin position="386"/>
        <end position="404"/>
    </location>
</feature>
<sequence>MFQTGCRIDFDPIDPFKIVKEQHSQEYGKGKEKTKAVCCCEPEEIGAGAGKEQEEQEQEQSTPKHYSDTDMEDLEVLEVLDSDFQNLSDDEPPIAKKRRYKKRKMDIWAQEIIQDFATKRGAEIKNELQSDRPDLQKIMDYFKSVNREIKNANMQHSEPPDIDTDSAVEYSAKSESEESESGEPDRVDGLEYRMRKEYRSLSRGKPLYWWPVGTGTQVFVRYGSKRSLIYRVRAGSSQPYDPRTTELVLSKTRGNTKVVSRTDGLPKEVWKYSRDSVLDIIGVGWKVNEDEADINALALIRPPQEVYPHTKVLVKWKDQQISLERRGFVRRIANSGNFNGDRMIYLKAKELENSYWGYNVEEDIDNDPDSSDSGSSDDTDSETSQPRRRYKKSKRRAYSSRPRRREGSDTNSDDSAQKKHRSSGRVRDKKSKSSKESKTIDTEIDSLEEKLKRLKVEREKASRRGQRRQRRNY</sequence>
<feature type="compositionally biased region" description="Basic residues" evidence="1">
    <location>
        <begin position="418"/>
        <end position="430"/>
    </location>
</feature>
<dbReference type="AlphaFoldDB" id="A0A3A2ZFX8"/>
<evidence type="ECO:0000313" key="3">
    <source>
        <dbReference type="Proteomes" id="UP000266188"/>
    </source>
</evidence>
<feature type="region of interest" description="Disordered" evidence="1">
    <location>
        <begin position="45"/>
        <end position="71"/>
    </location>
</feature>
<dbReference type="Proteomes" id="UP000266188">
    <property type="component" value="Unassembled WGS sequence"/>
</dbReference>
<reference evidence="3" key="1">
    <citation type="submission" date="2017-02" db="EMBL/GenBank/DDBJ databases">
        <authorList>
            <person name="Tafer H."/>
            <person name="Lopandic K."/>
        </authorList>
    </citation>
    <scope>NUCLEOTIDE SEQUENCE [LARGE SCALE GENOMIC DNA]</scope>
    <source>
        <strain evidence="3">CBS 366.77</strain>
    </source>
</reference>
<feature type="compositionally biased region" description="Acidic residues" evidence="1">
    <location>
        <begin position="360"/>
        <end position="381"/>
    </location>
</feature>
<feature type="compositionally biased region" description="Basic residues" evidence="1">
    <location>
        <begin position="463"/>
        <end position="473"/>
    </location>
</feature>
<dbReference type="OrthoDB" id="4369211at2759"/>
<feature type="region of interest" description="Disordered" evidence="1">
    <location>
        <begin position="152"/>
        <end position="186"/>
    </location>
</feature>
<accession>A0A3A2ZFX8</accession>
<feature type="region of interest" description="Disordered" evidence="1">
    <location>
        <begin position="360"/>
        <end position="473"/>
    </location>
</feature>
<comment type="caution">
    <text evidence="2">The sequence shown here is derived from an EMBL/GenBank/DDBJ whole genome shotgun (WGS) entry which is preliminary data.</text>
</comment>
<feature type="compositionally biased region" description="Basic and acidic residues" evidence="1">
    <location>
        <begin position="431"/>
        <end position="462"/>
    </location>
</feature>
<keyword evidence="3" id="KW-1185">Reference proteome</keyword>
<gene>
    <name evidence="2" type="ORF">PHISCL_06496</name>
</gene>